<dbReference type="EMBL" id="CP000507">
    <property type="protein sequence ID" value="ABM00580.1"/>
    <property type="molecule type" value="Genomic_DNA"/>
</dbReference>
<evidence type="ECO:0000256" key="2">
    <source>
        <dbReference type="ARBA" id="ARBA00008520"/>
    </source>
</evidence>
<dbReference type="PANTHER" id="PTHR43649:SF34">
    <property type="entry name" value="ABC TRANSPORTER PERIPLASMIC-BINDING PROTEIN YCJN-RELATED"/>
    <property type="match status" value="1"/>
</dbReference>
<keyword evidence="4 5" id="KW-0732">Signal</keyword>
<accession>A1S873</accession>
<organism evidence="6 7">
    <name type="scientific">Shewanella amazonensis (strain ATCC BAA-1098 / SB2B)</name>
    <dbReference type="NCBI Taxonomy" id="326297"/>
    <lineage>
        <taxon>Bacteria</taxon>
        <taxon>Pseudomonadati</taxon>
        <taxon>Pseudomonadota</taxon>
        <taxon>Gammaproteobacteria</taxon>
        <taxon>Alteromonadales</taxon>
        <taxon>Shewanellaceae</taxon>
        <taxon>Shewanella</taxon>
    </lineage>
</organism>
<dbReference type="Pfam" id="PF01547">
    <property type="entry name" value="SBP_bac_1"/>
    <property type="match status" value="1"/>
</dbReference>
<reference evidence="6 7" key="1">
    <citation type="submission" date="2006-12" db="EMBL/GenBank/DDBJ databases">
        <title>Complete sequence of Shewanella amazonensis SB2B.</title>
        <authorList>
            <consortium name="US DOE Joint Genome Institute"/>
            <person name="Copeland A."/>
            <person name="Lucas S."/>
            <person name="Lapidus A."/>
            <person name="Barry K."/>
            <person name="Detter J.C."/>
            <person name="Glavina del Rio T."/>
            <person name="Hammon N."/>
            <person name="Israni S."/>
            <person name="Dalin E."/>
            <person name="Tice H."/>
            <person name="Pitluck S."/>
            <person name="Munk A.C."/>
            <person name="Brettin T."/>
            <person name="Bruce D."/>
            <person name="Han C."/>
            <person name="Tapia R."/>
            <person name="Gilna P."/>
            <person name="Schmutz J."/>
            <person name="Larimer F."/>
            <person name="Land M."/>
            <person name="Hauser L."/>
            <person name="Kyrpides N."/>
            <person name="Mikhailova N."/>
            <person name="Fredrickson J."/>
            <person name="Richardson P."/>
        </authorList>
    </citation>
    <scope>NUCLEOTIDE SEQUENCE [LARGE SCALE GENOMIC DNA]</scope>
    <source>
        <strain evidence="7">ATCC BAA-1098 / SB2B</strain>
    </source>
</reference>
<dbReference type="KEGG" id="saz:Sama_2375"/>
<comment type="similarity">
    <text evidence="2">Belongs to the bacterial solute-binding protein 1 family.</text>
</comment>
<dbReference type="eggNOG" id="COG1653">
    <property type="taxonomic scope" value="Bacteria"/>
</dbReference>
<protein>
    <submittedName>
        <fullName evidence="6">Transporter, putative</fullName>
    </submittedName>
</protein>
<sequence length="479" mass="53550">MALLPRLSSVGLLLFLTSTSLWAEFSLSEIPPLDNKTPITLVAETGFWTDYLQTKMLPAFTRQTGIEVKVVSTQLDDMFNLQQASLRMAKGEFDLLSMEAGWAKEWAANGYTVPLEELAGLYDPGGTKAMSRYLEPYYPSLLSILSYRGEVHAIPYNNYVMGNHFRRDLFENADEQKHFLERYGYPLKAPDTLVQLKDIAEFFTRKPGDVLAGKLLKQPFYGVALMSGNKPHINDEFSAILWSMGDRWFTPVYEDNGRLNHFEVSRNLDKKLQVANYYQSIKPFAIPADDAFAFNEAADALANGRVAMWPFAYNNLWLKSAVVEKKVEGARLDVAQVAGGKPYVGAYAFAVSYDSRNPEAAYWLLKYMGSFQAQYDYAMGGGNPCRIDVATHTDFQAPGLKAIGGAFMASHQANLAWAGDIRTMGHFTSSVMGQIYPELAKTCFAVSRQPSHAGQYFTELNQTILRLQNSQGETAAMEK</sequence>
<dbReference type="HOGENOM" id="CLU_548456_0_0_6"/>
<evidence type="ECO:0000256" key="4">
    <source>
        <dbReference type="ARBA" id="ARBA00022729"/>
    </source>
</evidence>
<dbReference type="InterPro" id="IPR050490">
    <property type="entry name" value="Bact_solute-bd_prot1"/>
</dbReference>
<keyword evidence="3" id="KW-0813">Transport</keyword>
<dbReference type="STRING" id="326297.Sama_2375"/>
<dbReference type="AlphaFoldDB" id="A1S873"/>
<dbReference type="InterPro" id="IPR006059">
    <property type="entry name" value="SBP"/>
</dbReference>
<name>A1S873_SHEAM</name>
<comment type="subcellular location">
    <subcellularLocation>
        <location evidence="1">Periplasm</location>
    </subcellularLocation>
</comment>
<evidence type="ECO:0000256" key="3">
    <source>
        <dbReference type="ARBA" id="ARBA00022448"/>
    </source>
</evidence>
<gene>
    <name evidence="6" type="ordered locus">Sama_2375</name>
</gene>
<dbReference type="Gene3D" id="3.40.190.10">
    <property type="entry name" value="Periplasmic binding protein-like II"/>
    <property type="match status" value="2"/>
</dbReference>
<dbReference type="GO" id="GO:0042597">
    <property type="term" value="C:periplasmic space"/>
    <property type="evidence" value="ECO:0007669"/>
    <property type="project" value="UniProtKB-SubCell"/>
</dbReference>
<dbReference type="RefSeq" id="WP_011760487.1">
    <property type="nucleotide sequence ID" value="NC_008700.1"/>
</dbReference>
<evidence type="ECO:0000313" key="7">
    <source>
        <dbReference type="Proteomes" id="UP000009175"/>
    </source>
</evidence>
<evidence type="ECO:0000256" key="1">
    <source>
        <dbReference type="ARBA" id="ARBA00004418"/>
    </source>
</evidence>
<dbReference type="SUPFAM" id="SSF53850">
    <property type="entry name" value="Periplasmic binding protein-like II"/>
    <property type="match status" value="1"/>
</dbReference>
<dbReference type="Proteomes" id="UP000009175">
    <property type="component" value="Chromosome"/>
</dbReference>
<proteinExistence type="inferred from homology"/>
<keyword evidence="7" id="KW-1185">Reference proteome</keyword>
<dbReference type="OrthoDB" id="9812682at2"/>
<feature type="signal peptide" evidence="5">
    <location>
        <begin position="1"/>
        <end position="23"/>
    </location>
</feature>
<feature type="chain" id="PRO_5002636489" evidence="5">
    <location>
        <begin position="24"/>
        <end position="479"/>
    </location>
</feature>
<evidence type="ECO:0000256" key="5">
    <source>
        <dbReference type="SAM" id="SignalP"/>
    </source>
</evidence>
<evidence type="ECO:0000313" key="6">
    <source>
        <dbReference type="EMBL" id="ABM00580.1"/>
    </source>
</evidence>
<dbReference type="PANTHER" id="PTHR43649">
    <property type="entry name" value="ARABINOSE-BINDING PROTEIN-RELATED"/>
    <property type="match status" value="1"/>
</dbReference>